<dbReference type="AlphaFoldDB" id="A0A7G9W5J5"/>
<evidence type="ECO:0000259" key="2">
    <source>
        <dbReference type="SMART" id="SM00900"/>
    </source>
</evidence>
<dbReference type="InterPro" id="IPR007329">
    <property type="entry name" value="FMN-bd"/>
</dbReference>
<feature type="chain" id="PRO_5039678875" evidence="1">
    <location>
        <begin position="19"/>
        <end position="117"/>
    </location>
</feature>
<protein>
    <submittedName>
        <fullName evidence="3">FMN-binding protein</fullName>
    </submittedName>
</protein>
<dbReference type="RefSeq" id="WP_213167620.1">
    <property type="nucleotide sequence ID" value="NZ_CP058559.1"/>
</dbReference>
<gene>
    <name evidence="3" type="ORF">HYG86_03815</name>
</gene>
<name>A0A7G9W5J5_ALKCA</name>
<keyword evidence="1" id="KW-0732">Signal</keyword>
<dbReference type="PROSITE" id="PS51257">
    <property type="entry name" value="PROKAR_LIPOPROTEIN"/>
    <property type="match status" value="1"/>
</dbReference>
<evidence type="ECO:0000313" key="4">
    <source>
        <dbReference type="Proteomes" id="UP000516160"/>
    </source>
</evidence>
<evidence type="ECO:0000313" key="3">
    <source>
        <dbReference type="EMBL" id="QNO13957.1"/>
    </source>
</evidence>
<accession>A0A7G9W5J5</accession>
<proteinExistence type="predicted"/>
<dbReference type="KEGG" id="acae:HYG86_03815"/>
<dbReference type="GO" id="GO:0016020">
    <property type="term" value="C:membrane"/>
    <property type="evidence" value="ECO:0007669"/>
    <property type="project" value="InterPro"/>
</dbReference>
<evidence type="ECO:0000256" key="1">
    <source>
        <dbReference type="SAM" id="SignalP"/>
    </source>
</evidence>
<dbReference type="Proteomes" id="UP000516160">
    <property type="component" value="Chromosome"/>
</dbReference>
<dbReference type="GO" id="GO:0010181">
    <property type="term" value="F:FMN binding"/>
    <property type="evidence" value="ECO:0007669"/>
    <property type="project" value="InterPro"/>
</dbReference>
<organism evidence="3 4">
    <name type="scientific">Alkalicella caledoniensis</name>
    <dbReference type="NCBI Taxonomy" id="2731377"/>
    <lineage>
        <taxon>Bacteria</taxon>
        <taxon>Bacillati</taxon>
        <taxon>Bacillota</taxon>
        <taxon>Clostridia</taxon>
        <taxon>Eubacteriales</taxon>
        <taxon>Proteinivoracaceae</taxon>
        <taxon>Alkalicella</taxon>
    </lineage>
</organism>
<dbReference type="SMART" id="SM00900">
    <property type="entry name" value="FMN_bind"/>
    <property type="match status" value="1"/>
</dbReference>
<feature type="signal peptide" evidence="1">
    <location>
        <begin position="1"/>
        <end position="18"/>
    </location>
</feature>
<feature type="domain" description="FMN-binding" evidence="2">
    <location>
        <begin position="41"/>
        <end position="115"/>
    </location>
</feature>
<dbReference type="Pfam" id="PF04205">
    <property type="entry name" value="FMN_bind"/>
    <property type="match status" value="1"/>
</dbReference>
<dbReference type="Gene3D" id="3.90.1010.20">
    <property type="match status" value="1"/>
</dbReference>
<sequence>MRKLLVLVLIMSSLVFTACSSDSDAATAMWEDGTYTGAAKGYAGEIEVEVKVTGGEIVEVNILNHNDTPGISDGAFKDTPGAIIEAQSADIDALTGATASSQGIVDAAKAALEQAKK</sequence>
<keyword evidence="4" id="KW-1185">Reference proteome</keyword>
<reference evidence="3 4" key="1">
    <citation type="submission" date="2020-07" db="EMBL/GenBank/DDBJ databases">
        <title>Alkalicella. sp. LB2 genome.</title>
        <authorList>
            <person name="Postec A."/>
            <person name="Quemeneur M."/>
        </authorList>
    </citation>
    <scope>NUCLEOTIDE SEQUENCE [LARGE SCALE GENOMIC DNA]</scope>
    <source>
        <strain evidence="3 4">LB2</strain>
    </source>
</reference>
<dbReference type="EMBL" id="CP058559">
    <property type="protein sequence ID" value="QNO13957.1"/>
    <property type="molecule type" value="Genomic_DNA"/>
</dbReference>